<reference evidence="2 3" key="1">
    <citation type="journal article" date="2017" name="Genome Announc.">
        <title>Genome sequence of the saprophytic ascomycete Epicoccum nigrum ICMP 19927 strain isolated from New Zealand.</title>
        <authorList>
            <person name="Fokin M."/>
            <person name="Fleetwood D."/>
            <person name="Weir B.S."/>
            <person name="Villas-Boas S.G."/>
        </authorList>
    </citation>
    <scope>NUCLEOTIDE SEQUENCE [LARGE SCALE GENOMIC DNA]</scope>
    <source>
        <strain evidence="2 3">ICMP 19927</strain>
    </source>
</reference>
<dbReference type="AlphaFoldDB" id="A0A1Y2MD14"/>
<accession>A0A1Y2MD14</accession>
<sequence length="139" mass="16022">MAPATSSKRRACLKLSHFGNSTKTYKRTKKETAADTGESATELESTLIKRNREQSPLLRLPGEIRNHIYEHALGGHHVRSTDGHIRPSTERLRYIKNPPEIFIRSANLERVCKQLRRETRLLPYALNSPHFFSPEQFTK</sequence>
<dbReference type="Proteomes" id="UP000193240">
    <property type="component" value="Unassembled WGS sequence"/>
</dbReference>
<name>A0A1Y2MD14_EPING</name>
<evidence type="ECO:0000313" key="2">
    <source>
        <dbReference type="EMBL" id="OSS54016.1"/>
    </source>
</evidence>
<evidence type="ECO:0000313" key="3">
    <source>
        <dbReference type="Proteomes" id="UP000193240"/>
    </source>
</evidence>
<evidence type="ECO:0008006" key="4">
    <source>
        <dbReference type="Google" id="ProtNLM"/>
    </source>
</evidence>
<dbReference type="PANTHER" id="PTHR38790">
    <property type="entry name" value="2EXR DOMAIN-CONTAINING PROTEIN-RELATED"/>
    <property type="match status" value="1"/>
</dbReference>
<keyword evidence="3" id="KW-1185">Reference proteome</keyword>
<dbReference type="PANTHER" id="PTHR38790:SF4">
    <property type="entry name" value="2EXR DOMAIN-CONTAINING PROTEIN"/>
    <property type="match status" value="1"/>
</dbReference>
<protein>
    <recommendedName>
        <fullName evidence="4">F-box domain-containing protein</fullName>
    </recommendedName>
</protein>
<organism evidence="2 3">
    <name type="scientific">Epicoccum nigrum</name>
    <name type="common">Soil fungus</name>
    <name type="synonym">Epicoccum purpurascens</name>
    <dbReference type="NCBI Taxonomy" id="105696"/>
    <lineage>
        <taxon>Eukaryota</taxon>
        <taxon>Fungi</taxon>
        <taxon>Dikarya</taxon>
        <taxon>Ascomycota</taxon>
        <taxon>Pezizomycotina</taxon>
        <taxon>Dothideomycetes</taxon>
        <taxon>Pleosporomycetidae</taxon>
        <taxon>Pleosporales</taxon>
        <taxon>Pleosporineae</taxon>
        <taxon>Didymellaceae</taxon>
        <taxon>Epicoccum</taxon>
    </lineage>
</organism>
<proteinExistence type="predicted"/>
<gene>
    <name evidence="2" type="ORF">B5807_00940</name>
</gene>
<evidence type="ECO:0000256" key="1">
    <source>
        <dbReference type="SAM" id="MobiDB-lite"/>
    </source>
</evidence>
<feature type="region of interest" description="Disordered" evidence="1">
    <location>
        <begin position="24"/>
        <end position="48"/>
    </location>
</feature>
<dbReference type="EMBL" id="KZ107838">
    <property type="protein sequence ID" value="OSS54016.1"/>
    <property type="molecule type" value="Genomic_DNA"/>
</dbReference>
<dbReference type="InParanoid" id="A0A1Y2MD14"/>